<reference evidence="2" key="1">
    <citation type="journal article" date="2020" name="mSystems">
        <title>Genome- and Community-Level Interaction Insights into Carbon Utilization and Element Cycling Functions of Hydrothermarchaeota in Hydrothermal Sediment.</title>
        <authorList>
            <person name="Zhou Z."/>
            <person name="Liu Y."/>
            <person name="Xu W."/>
            <person name="Pan J."/>
            <person name="Luo Z.H."/>
            <person name="Li M."/>
        </authorList>
    </citation>
    <scope>NUCLEOTIDE SEQUENCE [LARGE SCALE GENOMIC DNA]</scope>
    <source>
        <strain evidence="2">SpSt-418</strain>
    </source>
</reference>
<organism evidence="2">
    <name type="scientific">Oscillatoriales cyanobacterium SpSt-418</name>
    <dbReference type="NCBI Taxonomy" id="2282169"/>
    <lineage>
        <taxon>Bacteria</taxon>
        <taxon>Bacillati</taxon>
        <taxon>Cyanobacteriota</taxon>
        <taxon>Cyanophyceae</taxon>
        <taxon>Oscillatoriophycideae</taxon>
        <taxon>Oscillatoriales</taxon>
    </lineage>
</organism>
<feature type="coiled-coil region" evidence="1">
    <location>
        <begin position="5"/>
        <end position="32"/>
    </location>
</feature>
<evidence type="ECO:0000256" key="1">
    <source>
        <dbReference type="SAM" id="Coils"/>
    </source>
</evidence>
<keyword evidence="1" id="KW-0175">Coiled coil</keyword>
<sequence>MSQDIPQWLAEIQTLREQLTQAQQESERAYESAASWRKLYETEAQQRRRDTILAQKTIEQLRREISQIRSPQIPSKSPISDITPIQIEVDQITSEQEIKARLVQALQECDRLSRLLQTEQEQHAQTRNSLTLALGDAIDLLSKVDSETLHPTNPPGGSTDAG</sequence>
<dbReference type="AlphaFoldDB" id="A0A7C3PED8"/>
<name>A0A7C3PED8_9CYAN</name>
<comment type="caution">
    <text evidence="2">The sequence shown here is derived from an EMBL/GenBank/DDBJ whole genome shotgun (WGS) entry which is preliminary data.</text>
</comment>
<accession>A0A7C3PED8</accession>
<gene>
    <name evidence="2" type="ORF">ENR64_10545</name>
</gene>
<evidence type="ECO:0000313" key="2">
    <source>
        <dbReference type="EMBL" id="HFM98173.1"/>
    </source>
</evidence>
<dbReference type="EMBL" id="DSRU01000157">
    <property type="protein sequence ID" value="HFM98173.1"/>
    <property type="molecule type" value="Genomic_DNA"/>
</dbReference>
<protein>
    <submittedName>
        <fullName evidence="2">Uncharacterized protein</fullName>
    </submittedName>
</protein>
<feature type="coiled-coil region" evidence="1">
    <location>
        <begin position="95"/>
        <end position="122"/>
    </location>
</feature>
<proteinExistence type="predicted"/>